<feature type="compositionally biased region" description="Pro residues" evidence="2">
    <location>
        <begin position="28"/>
        <end position="136"/>
    </location>
</feature>
<evidence type="ECO:0000313" key="5">
    <source>
        <dbReference type="Proteomes" id="UP000198605"/>
    </source>
</evidence>
<protein>
    <submittedName>
        <fullName evidence="4">Uncharacterized protein</fullName>
    </submittedName>
</protein>
<dbReference type="GeneID" id="43279938"/>
<keyword evidence="5" id="KW-1185">Reference proteome</keyword>
<organism evidence="4 5">
    <name type="scientific">Micromonospora chersina</name>
    <dbReference type="NCBI Taxonomy" id="47854"/>
    <lineage>
        <taxon>Bacteria</taxon>
        <taxon>Bacillati</taxon>
        <taxon>Actinomycetota</taxon>
        <taxon>Actinomycetes</taxon>
        <taxon>Micromonosporales</taxon>
        <taxon>Micromonosporaceae</taxon>
        <taxon>Micromonospora</taxon>
    </lineage>
</organism>
<dbReference type="RefSeq" id="WP_091314391.1">
    <property type="nucleotide sequence ID" value="NZ_FMIB01000002.1"/>
</dbReference>
<evidence type="ECO:0000256" key="3">
    <source>
        <dbReference type="SAM" id="Phobius"/>
    </source>
</evidence>
<keyword evidence="3" id="KW-1133">Transmembrane helix</keyword>
<dbReference type="EMBL" id="FMIB01000002">
    <property type="protein sequence ID" value="SCL61891.1"/>
    <property type="molecule type" value="Genomic_DNA"/>
</dbReference>
<dbReference type="OrthoDB" id="3405575at2"/>
<feature type="compositionally biased region" description="Pro residues" evidence="2">
    <location>
        <begin position="1"/>
        <end position="10"/>
    </location>
</feature>
<feature type="compositionally biased region" description="Polar residues" evidence="2">
    <location>
        <begin position="189"/>
        <end position="204"/>
    </location>
</feature>
<reference evidence="5" key="1">
    <citation type="submission" date="2016-06" db="EMBL/GenBank/DDBJ databases">
        <authorList>
            <person name="Varghese N."/>
            <person name="Submissions Spin"/>
        </authorList>
    </citation>
    <scope>NUCLEOTIDE SEQUENCE [LARGE SCALE GENOMIC DNA]</scope>
    <source>
        <strain evidence="5">DSM 44151</strain>
    </source>
</reference>
<dbReference type="InterPro" id="IPR029050">
    <property type="entry name" value="Immunoprotect_excell_Ig-like"/>
</dbReference>
<evidence type="ECO:0000256" key="1">
    <source>
        <dbReference type="ARBA" id="ARBA00022729"/>
    </source>
</evidence>
<feature type="region of interest" description="Disordered" evidence="2">
    <location>
        <begin position="1"/>
        <end position="136"/>
    </location>
</feature>
<accession>A0A1C6V696</accession>
<evidence type="ECO:0000313" key="4">
    <source>
        <dbReference type="EMBL" id="SCL61891.1"/>
    </source>
</evidence>
<dbReference type="STRING" id="47854.GA0070603_3296"/>
<dbReference type="AlphaFoldDB" id="A0A1C6V696"/>
<keyword evidence="1" id="KW-0732">Signal</keyword>
<gene>
    <name evidence="4" type="ORF">GA0070603_3296</name>
</gene>
<feature type="region of interest" description="Disordered" evidence="2">
    <location>
        <begin position="189"/>
        <end position="217"/>
    </location>
</feature>
<keyword evidence="3" id="KW-0472">Membrane</keyword>
<sequence>MSHPQPPFGPQDPNQQPQEPPTQAFPTAPMPPVSGSPYAPQPPVSGAPQPPTSGAPYPPAPESPYAPQPPTSGAPYPPQPPTSGAPYPPPAAGQPPYPPPAPAAAFPPPPGQYPPPPGGAYPPSGPYPPAPGQFGPPPKKSNKNVWITVGIVLAVMLLLCCGGGIFAIYSGAKKTKDAIDNLPTPGVTYSNPVDDSPTGGTSATPEPGRTDGETFNMPAGDKLIVVDDDGTVEITVGNFRTKDKACQEFMPAPKNGMYLIADVTAEVTKGTGSINPFFFKWVGTDGAEESGVGGAFSGCGKLMGSGNNLPTGSKRSGQLIFDVKDKNGTLEYEHHLRTAGSWKP</sequence>
<dbReference type="Gene3D" id="2.60.40.1240">
    <property type="match status" value="1"/>
</dbReference>
<evidence type="ECO:0000256" key="2">
    <source>
        <dbReference type="SAM" id="MobiDB-lite"/>
    </source>
</evidence>
<keyword evidence="3" id="KW-0812">Transmembrane</keyword>
<dbReference type="Proteomes" id="UP000198605">
    <property type="component" value="Unassembled WGS sequence"/>
</dbReference>
<name>A0A1C6V696_9ACTN</name>
<feature type="transmembrane region" description="Helical" evidence="3">
    <location>
        <begin position="145"/>
        <end position="169"/>
    </location>
</feature>
<proteinExistence type="predicted"/>